<reference evidence="1 2" key="1">
    <citation type="journal article" date="2022" name="G3 (Bethesda)">
        <title>Whole-genome sequence and methylome profiling of the almond [Prunus dulcis (Mill.) D.A. Webb] cultivar 'Nonpareil'.</title>
        <authorList>
            <person name="D'Amico-Willman K.M."/>
            <person name="Ouma W.Z."/>
            <person name="Meulia T."/>
            <person name="Sideli G.M."/>
            <person name="Gradziel T.M."/>
            <person name="Fresnedo-Ramirez J."/>
        </authorList>
    </citation>
    <scope>NUCLEOTIDE SEQUENCE [LARGE SCALE GENOMIC DNA]</scope>
    <source>
        <strain evidence="1">Clone GOH B32 T37-40</strain>
    </source>
</reference>
<sequence>MRRQRVGVQSDNIRRKILKTKGQGSYPRLKTLIGATFVLRPTPKNGRKWPDLKFPNRPKPRVLNPISYSENLVNPNQPSARAQKIVEKSYLRRRKWWPEEGEIDRRRIGKNRRICGGRLGGDGREAAELTAGRWLR</sequence>
<keyword evidence="2" id="KW-1185">Reference proteome</keyword>
<organism evidence="1 2">
    <name type="scientific">Prunus dulcis</name>
    <name type="common">Almond</name>
    <name type="synonym">Amygdalus dulcis</name>
    <dbReference type="NCBI Taxonomy" id="3755"/>
    <lineage>
        <taxon>Eukaryota</taxon>
        <taxon>Viridiplantae</taxon>
        <taxon>Streptophyta</taxon>
        <taxon>Embryophyta</taxon>
        <taxon>Tracheophyta</taxon>
        <taxon>Spermatophyta</taxon>
        <taxon>Magnoliopsida</taxon>
        <taxon>eudicotyledons</taxon>
        <taxon>Gunneridae</taxon>
        <taxon>Pentapetalae</taxon>
        <taxon>rosids</taxon>
        <taxon>fabids</taxon>
        <taxon>Rosales</taxon>
        <taxon>Rosaceae</taxon>
        <taxon>Amygdaloideae</taxon>
        <taxon>Amygdaleae</taxon>
        <taxon>Prunus</taxon>
    </lineage>
</organism>
<dbReference type="Proteomes" id="UP001054821">
    <property type="component" value="Chromosome 5"/>
</dbReference>
<evidence type="ECO:0000313" key="1">
    <source>
        <dbReference type="EMBL" id="KAI5329841.1"/>
    </source>
</evidence>
<proteinExistence type="predicted"/>
<comment type="caution">
    <text evidence="1">The sequence shown here is derived from an EMBL/GenBank/DDBJ whole genome shotgun (WGS) entry which is preliminary data.</text>
</comment>
<dbReference type="EMBL" id="JAJFAZ020000005">
    <property type="protein sequence ID" value="KAI5329841.1"/>
    <property type="molecule type" value="Genomic_DNA"/>
</dbReference>
<dbReference type="AlphaFoldDB" id="A0AAD4Z207"/>
<gene>
    <name evidence="1" type="ORF">L3X38_029238</name>
</gene>
<name>A0AAD4Z207_PRUDU</name>
<accession>A0AAD4Z207</accession>
<protein>
    <submittedName>
        <fullName evidence="1">Uncharacterized protein</fullName>
    </submittedName>
</protein>
<evidence type="ECO:0000313" key="2">
    <source>
        <dbReference type="Proteomes" id="UP001054821"/>
    </source>
</evidence>